<evidence type="ECO:0000313" key="1">
    <source>
        <dbReference type="EMBL" id="MFG3816096.1"/>
    </source>
</evidence>
<protein>
    <recommendedName>
        <fullName evidence="3">Transposase</fullName>
    </recommendedName>
</protein>
<evidence type="ECO:0008006" key="3">
    <source>
        <dbReference type="Google" id="ProtNLM"/>
    </source>
</evidence>
<dbReference type="EMBL" id="JAZAQF010000001">
    <property type="protein sequence ID" value="MFG3816096.1"/>
    <property type="molecule type" value="Genomic_DNA"/>
</dbReference>
<gene>
    <name evidence="1" type="ORF">VPK24_00480</name>
</gene>
<organism evidence="1 2">
    <name type="scientific">Limnothrix redekei LRLZ20PSL1</name>
    <dbReference type="NCBI Taxonomy" id="3112953"/>
    <lineage>
        <taxon>Bacteria</taxon>
        <taxon>Bacillati</taxon>
        <taxon>Cyanobacteriota</taxon>
        <taxon>Cyanophyceae</taxon>
        <taxon>Pseudanabaenales</taxon>
        <taxon>Pseudanabaenaceae</taxon>
        <taxon>Limnothrix</taxon>
    </lineage>
</organism>
<sequence length="40" mass="4523">MTIVAWVAEGDRAVLRWYLGSQGDRAAPELKTSYKPLYIP</sequence>
<dbReference type="RefSeq" id="WP_393009743.1">
    <property type="nucleotide sequence ID" value="NZ_JAZAQF010000001.1"/>
</dbReference>
<accession>A0ABW7C4X8</accession>
<comment type="caution">
    <text evidence="1">The sequence shown here is derived from an EMBL/GenBank/DDBJ whole genome shotgun (WGS) entry which is preliminary data.</text>
</comment>
<name>A0ABW7C4X8_9CYAN</name>
<dbReference type="Proteomes" id="UP001604335">
    <property type="component" value="Unassembled WGS sequence"/>
</dbReference>
<evidence type="ECO:0000313" key="2">
    <source>
        <dbReference type="Proteomes" id="UP001604335"/>
    </source>
</evidence>
<keyword evidence="2" id="KW-1185">Reference proteome</keyword>
<reference evidence="2" key="1">
    <citation type="journal article" date="2024" name="Algal Res.">
        <title>Biochemical, toxicological and genomic investigation of a high-biomass producing Limnothrix strain isolated from Italian shallow drinking water reservoir.</title>
        <authorList>
            <person name="Simonazzi M."/>
            <person name="Shishido T.K."/>
            <person name="Delbaje E."/>
            <person name="Wahlsten M."/>
            <person name="Fewer D.P."/>
            <person name="Sivonen K."/>
            <person name="Pezzolesi L."/>
            <person name="Pistocchi R."/>
        </authorList>
    </citation>
    <scope>NUCLEOTIDE SEQUENCE [LARGE SCALE GENOMIC DNA]</scope>
    <source>
        <strain evidence="2">LRLZ20PSL1</strain>
    </source>
</reference>
<proteinExistence type="predicted"/>